<dbReference type="AlphaFoldDB" id="A0A9P6AI00"/>
<proteinExistence type="predicted"/>
<gene>
    <name evidence="1" type="ORF">BS47DRAFT_1352978</name>
</gene>
<comment type="caution">
    <text evidence="1">The sequence shown here is derived from an EMBL/GenBank/DDBJ whole genome shotgun (WGS) entry which is preliminary data.</text>
</comment>
<evidence type="ECO:0000313" key="2">
    <source>
        <dbReference type="Proteomes" id="UP000886523"/>
    </source>
</evidence>
<evidence type="ECO:0000313" key="1">
    <source>
        <dbReference type="EMBL" id="KAF9506232.1"/>
    </source>
</evidence>
<reference evidence="1" key="1">
    <citation type="journal article" date="2020" name="Nat. Commun.">
        <title>Large-scale genome sequencing of mycorrhizal fungi provides insights into the early evolution of symbiotic traits.</title>
        <authorList>
            <person name="Miyauchi S."/>
            <person name="Kiss E."/>
            <person name="Kuo A."/>
            <person name="Drula E."/>
            <person name="Kohler A."/>
            <person name="Sanchez-Garcia M."/>
            <person name="Morin E."/>
            <person name="Andreopoulos B."/>
            <person name="Barry K.W."/>
            <person name="Bonito G."/>
            <person name="Buee M."/>
            <person name="Carver A."/>
            <person name="Chen C."/>
            <person name="Cichocki N."/>
            <person name="Clum A."/>
            <person name="Culley D."/>
            <person name="Crous P.W."/>
            <person name="Fauchery L."/>
            <person name="Girlanda M."/>
            <person name="Hayes R.D."/>
            <person name="Keri Z."/>
            <person name="LaButti K."/>
            <person name="Lipzen A."/>
            <person name="Lombard V."/>
            <person name="Magnuson J."/>
            <person name="Maillard F."/>
            <person name="Murat C."/>
            <person name="Nolan M."/>
            <person name="Ohm R.A."/>
            <person name="Pangilinan J."/>
            <person name="Pereira M.F."/>
            <person name="Perotto S."/>
            <person name="Peter M."/>
            <person name="Pfister S."/>
            <person name="Riley R."/>
            <person name="Sitrit Y."/>
            <person name="Stielow J.B."/>
            <person name="Szollosi G."/>
            <person name="Zifcakova L."/>
            <person name="Stursova M."/>
            <person name="Spatafora J.W."/>
            <person name="Tedersoo L."/>
            <person name="Vaario L.M."/>
            <person name="Yamada A."/>
            <person name="Yan M."/>
            <person name="Wang P."/>
            <person name="Xu J."/>
            <person name="Bruns T."/>
            <person name="Baldrian P."/>
            <person name="Vilgalys R."/>
            <person name="Dunand C."/>
            <person name="Henrissat B."/>
            <person name="Grigoriev I.V."/>
            <person name="Hibbett D."/>
            <person name="Nagy L.G."/>
            <person name="Martin F.M."/>
        </authorList>
    </citation>
    <scope>NUCLEOTIDE SEQUENCE</scope>
    <source>
        <strain evidence="1">UP504</strain>
    </source>
</reference>
<keyword evidence="2" id="KW-1185">Reference proteome</keyword>
<organism evidence="1 2">
    <name type="scientific">Hydnum rufescens UP504</name>
    <dbReference type="NCBI Taxonomy" id="1448309"/>
    <lineage>
        <taxon>Eukaryota</taxon>
        <taxon>Fungi</taxon>
        <taxon>Dikarya</taxon>
        <taxon>Basidiomycota</taxon>
        <taxon>Agaricomycotina</taxon>
        <taxon>Agaricomycetes</taxon>
        <taxon>Cantharellales</taxon>
        <taxon>Hydnaceae</taxon>
        <taxon>Hydnum</taxon>
    </lineage>
</organism>
<dbReference type="Proteomes" id="UP000886523">
    <property type="component" value="Unassembled WGS sequence"/>
</dbReference>
<dbReference type="EMBL" id="MU129119">
    <property type="protein sequence ID" value="KAF9506232.1"/>
    <property type="molecule type" value="Genomic_DNA"/>
</dbReference>
<protein>
    <submittedName>
        <fullName evidence="1">Uncharacterized protein</fullName>
    </submittedName>
</protein>
<name>A0A9P6AI00_9AGAM</name>
<accession>A0A9P6AI00</accession>
<sequence>MMVSDPKSVKPRIFRPWTPSQSSNLPNGTRLHALPLYYGQVGVVKSKLVYLIIVVHFPMSIADPADQAWGFYMMFQYSSPIATLASHSLPLSLAQAFSLMNNGSIPLTFG</sequence>